<proteinExistence type="predicted"/>
<dbReference type="EMBL" id="OCZC01000059">
    <property type="protein sequence ID" value="SOO24047.1"/>
    <property type="molecule type" value="Genomic_DNA"/>
</dbReference>
<name>A0A7Z7NHV9_XANCH</name>
<dbReference type="Proteomes" id="UP000234345">
    <property type="component" value="Unassembled WGS sequence"/>
</dbReference>
<gene>
    <name evidence="1" type="ORF">XFF6991_320046</name>
</gene>
<accession>A0A7Z7NHV9</accession>
<sequence>MRRMIVRTCARARDDGERSERAYPHPIPSPAGERLTLDGLILQPAVAPARCTHPVSGDLPVVLVFASGLCGITENDRRAPLQLNA</sequence>
<evidence type="ECO:0000313" key="2">
    <source>
        <dbReference type="Proteomes" id="UP000234345"/>
    </source>
</evidence>
<reference evidence="1 2" key="1">
    <citation type="submission" date="2017-10" db="EMBL/GenBank/DDBJ databases">
        <authorList>
            <person name="Regsiter A."/>
            <person name="William W."/>
        </authorList>
    </citation>
    <scope>NUCLEOTIDE SEQUENCE [LARGE SCALE GENOMIC DNA]</scope>
    <source>
        <strain evidence="1 2">CFBP6991</strain>
    </source>
</reference>
<dbReference type="AlphaFoldDB" id="A0A7Z7NHV9"/>
<organism evidence="1 2">
    <name type="scientific">Xanthomonas campestris pv. phaseoli</name>
    <dbReference type="NCBI Taxonomy" id="317013"/>
    <lineage>
        <taxon>Bacteria</taxon>
        <taxon>Pseudomonadati</taxon>
        <taxon>Pseudomonadota</taxon>
        <taxon>Gammaproteobacteria</taxon>
        <taxon>Lysobacterales</taxon>
        <taxon>Lysobacteraceae</taxon>
        <taxon>Xanthomonas</taxon>
    </lineage>
</organism>
<protein>
    <submittedName>
        <fullName evidence="1">Uncharacterized protein</fullName>
    </submittedName>
</protein>
<comment type="caution">
    <text evidence="1">The sequence shown here is derived from an EMBL/GenBank/DDBJ whole genome shotgun (WGS) entry which is preliminary data.</text>
</comment>
<evidence type="ECO:0000313" key="1">
    <source>
        <dbReference type="EMBL" id="SOO24047.1"/>
    </source>
</evidence>